<dbReference type="GO" id="GO:0000155">
    <property type="term" value="F:phosphorelay sensor kinase activity"/>
    <property type="evidence" value="ECO:0007669"/>
    <property type="project" value="InterPro"/>
</dbReference>
<dbReference type="InterPro" id="IPR016122">
    <property type="entry name" value="SpoOB_C"/>
</dbReference>
<dbReference type="Gene3D" id="1.10.287.130">
    <property type="match status" value="1"/>
</dbReference>
<dbReference type="AlphaFoldDB" id="A0A3D8GKU2"/>
<dbReference type="Pfam" id="PF14689">
    <property type="entry name" value="SPOB_a"/>
    <property type="match status" value="1"/>
</dbReference>
<dbReference type="InterPro" id="IPR037100">
    <property type="entry name" value="Spo0B_C_sf"/>
</dbReference>
<gene>
    <name evidence="5" type="ORF">DRW41_19990</name>
</gene>
<evidence type="ECO:0000256" key="1">
    <source>
        <dbReference type="ARBA" id="ARBA00022553"/>
    </source>
</evidence>
<organism evidence="5 6">
    <name type="scientific">Neobacillus piezotolerans</name>
    <dbReference type="NCBI Taxonomy" id="2259171"/>
    <lineage>
        <taxon>Bacteria</taxon>
        <taxon>Bacillati</taxon>
        <taxon>Bacillota</taxon>
        <taxon>Bacilli</taxon>
        <taxon>Bacillales</taxon>
        <taxon>Bacillaceae</taxon>
        <taxon>Neobacillus</taxon>
    </lineage>
</organism>
<dbReference type="RefSeq" id="WP_115453803.1">
    <property type="nucleotide sequence ID" value="NZ_QNQT01000014.1"/>
</dbReference>
<evidence type="ECO:0000313" key="6">
    <source>
        <dbReference type="Proteomes" id="UP000257144"/>
    </source>
</evidence>
<feature type="domain" description="Sporulation initiation phosphotransferase B C-terminal" evidence="4">
    <location>
        <begin position="59"/>
        <end position="170"/>
    </location>
</feature>
<evidence type="ECO:0000256" key="3">
    <source>
        <dbReference type="ARBA" id="ARBA00022777"/>
    </source>
</evidence>
<dbReference type="Gene3D" id="3.30.565.30">
    <property type="entry name" value="Sporulation initiation phosphotransferase B (SpoOB), C-terminal domain"/>
    <property type="match status" value="1"/>
</dbReference>
<reference evidence="5 6" key="1">
    <citation type="submission" date="2018-07" db="EMBL/GenBank/DDBJ databases">
        <title>Bacillus sp. YLB-04 draft genome sequence.</title>
        <authorList>
            <person name="Yu L."/>
            <person name="Tang X."/>
        </authorList>
    </citation>
    <scope>NUCLEOTIDE SEQUENCE [LARGE SCALE GENOMIC DNA]</scope>
    <source>
        <strain evidence="5 6">YLB-04</strain>
    </source>
</reference>
<name>A0A3D8GKU2_9BACI</name>
<dbReference type="SMART" id="SM01317">
    <property type="entry name" value="SPOB_ab"/>
    <property type="match status" value="1"/>
</dbReference>
<evidence type="ECO:0000256" key="2">
    <source>
        <dbReference type="ARBA" id="ARBA00022679"/>
    </source>
</evidence>
<keyword evidence="1" id="KW-0597">Phosphoprotein</keyword>
<dbReference type="InterPro" id="IPR016120">
    <property type="entry name" value="Sig_transdc_His_kin_SpoOB"/>
</dbReference>
<keyword evidence="6" id="KW-1185">Reference proteome</keyword>
<keyword evidence="3" id="KW-0418">Kinase</keyword>
<evidence type="ECO:0000259" key="4">
    <source>
        <dbReference type="SMART" id="SM01317"/>
    </source>
</evidence>
<keyword evidence="2" id="KW-0808">Transferase</keyword>
<dbReference type="InterPro" id="IPR039506">
    <property type="entry name" value="SPOB_a"/>
</dbReference>
<proteinExistence type="predicted"/>
<dbReference type="OrthoDB" id="2375606at2"/>
<dbReference type="EMBL" id="QNQT01000014">
    <property type="protein sequence ID" value="RDU35063.1"/>
    <property type="molecule type" value="Genomic_DNA"/>
</dbReference>
<dbReference type="Pfam" id="PF14682">
    <property type="entry name" value="SPOB_ab"/>
    <property type="match status" value="1"/>
</dbReference>
<dbReference type="SUPFAM" id="SSF55890">
    <property type="entry name" value="Sporulation response regulatory protein Spo0B"/>
    <property type="match status" value="1"/>
</dbReference>
<dbReference type="Proteomes" id="UP000257144">
    <property type="component" value="Unassembled WGS sequence"/>
</dbReference>
<protein>
    <submittedName>
        <fullName evidence="5">Sporulation protein</fullName>
    </submittedName>
</protein>
<accession>A0A3D8GKU2</accession>
<evidence type="ECO:0000313" key="5">
    <source>
        <dbReference type="EMBL" id="RDU35063.1"/>
    </source>
</evidence>
<sequence>MEKNWDVVEVLRHSRHDWLNRLQLIKGNLDLNRVDRAKAIVDQIIIETQHESKLSNLKMPLFAALLLTANWGKHLFQLDYEVLHETETKPVNEGEITNWTSSFFSVLDRSLEAFQENSLSVCIDQVKDGIRFFFDFSGIITETMLLKEFLEHSGKTDVTIGSFSDTELSVEVFMPFR</sequence>
<comment type="caution">
    <text evidence="5">The sequence shown here is derived from an EMBL/GenBank/DDBJ whole genome shotgun (WGS) entry which is preliminary data.</text>
</comment>